<organism evidence="3">
    <name type="scientific">Nonomuraea gerenzanensis</name>
    <dbReference type="NCBI Taxonomy" id="93944"/>
    <lineage>
        <taxon>Bacteria</taxon>
        <taxon>Bacillati</taxon>
        <taxon>Actinomycetota</taxon>
        <taxon>Actinomycetes</taxon>
        <taxon>Streptosporangiales</taxon>
        <taxon>Streptosporangiaceae</taxon>
        <taxon>Nonomuraea</taxon>
    </lineage>
</organism>
<protein>
    <submittedName>
        <fullName evidence="3">Uncharacterized protein</fullName>
    </submittedName>
</protein>
<accession>A0A1M4EC04</accession>
<feature type="region of interest" description="Disordered" evidence="2">
    <location>
        <begin position="54"/>
        <end position="73"/>
    </location>
</feature>
<reference evidence="3" key="1">
    <citation type="submission" date="2016-04" db="EMBL/GenBank/DDBJ databases">
        <authorList>
            <person name="Evans L.H."/>
            <person name="Alamgir A."/>
            <person name="Owens N."/>
            <person name="Weber N.D."/>
            <person name="Virtaneva K."/>
            <person name="Barbian K."/>
            <person name="Babar A."/>
            <person name="Rosenke K."/>
        </authorList>
    </citation>
    <scope>NUCLEOTIDE SEQUENCE</scope>
    <source>
        <strain evidence="3">Nono1</strain>
    </source>
</reference>
<dbReference type="RefSeq" id="WP_225275588.1">
    <property type="nucleotide sequence ID" value="NZ_CP084058.1"/>
</dbReference>
<evidence type="ECO:0000313" key="3">
    <source>
        <dbReference type="EMBL" id="SBO96272.1"/>
    </source>
</evidence>
<dbReference type="EMBL" id="LT559118">
    <property type="protein sequence ID" value="SBO96272.1"/>
    <property type="molecule type" value="Genomic_DNA"/>
</dbReference>
<gene>
    <name evidence="3" type="ORF">BN4615_P5788</name>
</gene>
<dbReference type="AlphaFoldDB" id="A0A1M4EC04"/>
<name>A0A1M4EC04_9ACTN</name>
<evidence type="ECO:0000256" key="2">
    <source>
        <dbReference type="SAM" id="MobiDB-lite"/>
    </source>
</evidence>
<keyword evidence="1" id="KW-0175">Coiled coil</keyword>
<proteinExistence type="predicted"/>
<evidence type="ECO:0000256" key="1">
    <source>
        <dbReference type="SAM" id="Coils"/>
    </source>
</evidence>
<sequence length="73" mass="8096">MNGAGDRLERSRERAVRARARLVGARERLDEALARGQRADQRLREIQAELARRWIDAPPPAGDGARAEGRPGP</sequence>
<feature type="coiled-coil region" evidence="1">
    <location>
        <begin position="8"/>
        <end position="49"/>
    </location>
</feature>